<sequence>MRRRLALAAIRVLEEGPPGEMFSAPRQERTRRFLRRVLH</sequence>
<accession>A0A6J4NJU6</accession>
<name>A0A6J4NJU6_9ACTN</name>
<dbReference type="AlphaFoldDB" id="A0A6J4NJU6"/>
<proteinExistence type="predicted"/>
<protein>
    <submittedName>
        <fullName evidence="1">Uncharacterized protein</fullName>
    </submittedName>
</protein>
<gene>
    <name evidence="1" type="ORF">AVDCRST_MAG47-2571</name>
</gene>
<organism evidence="1">
    <name type="scientific">uncultured Nocardioidaceae bacterium</name>
    <dbReference type="NCBI Taxonomy" id="253824"/>
    <lineage>
        <taxon>Bacteria</taxon>
        <taxon>Bacillati</taxon>
        <taxon>Actinomycetota</taxon>
        <taxon>Actinomycetes</taxon>
        <taxon>Propionibacteriales</taxon>
        <taxon>Nocardioidaceae</taxon>
        <taxon>environmental samples</taxon>
    </lineage>
</organism>
<evidence type="ECO:0000313" key="1">
    <source>
        <dbReference type="EMBL" id="CAA9386920.1"/>
    </source>
</evidence>
<dbReference type="EMBL" id="CADCUK010000165">
    <property type="protein sequence ID" value="CAA9386920.1"/>
    <property type="molecule type" value="Genomic_DNA"/>
</dbReference>
<reference evidence="1" key="1">
    <citation type="submission" date="2020-02" db="EMBL/GenBank/DDBJ databases">
        <authorList>
            <person name="Meier V. D."/>
        </authorList>
    </citation>
    <scope>NUCLEOTIDE SEQUENCE</scope>
    <source>
        <strain evidence="1">AVDCRST_MAG47</strain>
    </source>
</reference>